<feature type="transmembrane region" description="Helical" evidence="2">
    <location>
        <begin position="375"/>
        <end position="394"/>
    </location>
</feature>
<feature type="transmembrane region" description="Helical" evidence="2">
    <location>
        <begin position="29"/>
        <end position="53"/>
    </location>
</feature>
<feature type="compositionally biased region" description="Acidic residues" evidence="1">
    <location>
        <begin position="259"/>
        <end position="271"/>
    </location>
</feature>
<feature type="compositionally biased region" description="Basic and acidic residues" evidence="1">
    <location>
        <begin position="272"/>
        <end position="283"/>
    </location>
</feature>
<evidence type="ECO:0000256" key="2">
    <source>
        <dbReference type="SAM" id="Phobius"/>
    </source>
</evidence>
<feature type="transmembrane region" description="Helical" evidence="2">
    <location>
        <begin position="401"/>
        <end position="419"/>
    </location>
</feature>
<name>A0A9K3GEM2_9EUKA</name>
<dbReference type="Proteomes" id="UP000265618">
    <property type="component" value="Unassembled WGS sequence"/>
</dbReference>
<protein>
    <submittedName>
        <fullName evidence="3">Major facilitator superfamily protein</fullName>
    </submittedName>
</protein>
<evidence type="ECO:0000256" key="1">
    <source>
        <dbReference type="SAM" id="MobiDB-lite"/>
    </source>
</evidence>
<feature type="transmembrane region" description="Helical" evidence="2">
    <location>
        <begin position="516"/>
        <end position="536"/>
    </location>
</feature>
<comment type="caution">
    <text evidence="3">The sequence shown here is derived from an EMBL/GenBank/DDBJ whole genome shotgun (WGS) entry which is preliminary data.</text>
</comment>
<sequence length="559" mass="59133">MTLLLNPIRPQVPYALSLYLIDTFGVSELQYSFITSTMGVFSIFSPTVLGLLSAKYGLVVLLRVCGVVFTLSVCLLAGSALLPTPSWTMLCVSRALLGMVGDSYIASLESLVLVLFKGHSSALQQGMWAAFIGIARLSSAGTYRYMPTLTDTLGLIPSLNMTALAGVLGALFVGIASKMWSTVQAETRAREGVESVLGSVQSVDVSHLDMVDGDVISDGSSSDVPVVHDMVCQPMGTTPSPTASEAEVGWADLEELGAQEAETEDGGAESEGEGRERAGRGGGHDTIQSDANVLVGVSAALEDLERAGKDVRSESAVPPTIRARVSAALSPLQSLSFQSYMLCLSIAGTFAAFYTFSTFGPLLMVEFQGLADDEAAQVLVPAFLANAVGNVLPLIMPRRYLVLWALVFSVLGVLGDAVFCFGETLPLWIISITLVCKGLGFASGSLALPLLERYHPINTSTRTYVFASPSVYALTPRVCPPSLLPLSMMLGYSGFNLAMTINSVAGGALFDSHPTSVPIIICVESGVALCATYLAVFACDREQKRIFGEYEEGEQGESV</sequence>
<feature type="region of interest" description="Disordered" evidence="1">
    <location>
        <begin position="259"/>
        <end position="288"/>
    </location>
</feature>
<keyword evidence="2" id="KW-1133">Transmembrane helix</keyword>
<dbReference type="Gene3D" id="1.20.1250.20">
    <property type="entry name" value="MFS general substrate transporter like domains"/>
    <property type="match status" value="2"/>
</dbReference>
<dbReference type="InterPro" id="IPR036259">
    <property type="entry name" value="MFS_trans_sf"/>
</dbReference>
<dbReference type="AlphaFoldDB" id="A0A9K3GEM2"/>
<dbReference type="EMBL" id="BDIP01000310">
    <property type="protein sequence ID" value="GIQ81119.1"/>
    <property type="molecule type" value="Genomic_DNA"/>
</dbReference>
<evidence type="ECO:0000313" key="4">
    <source>
        <dbReference type="Proteomes" id="UP000265618"/>
    </source>
</evidence>
<feature type="transmembrane region" description="Helical" evidence="2">
    <location>
        <begin position="490"/>
        <end position="510"/>
    </location>
</feature>
<keyword evidence="4" id="KW-1185">Reference proteome</keyword>
<proteinExistence type="predicted"/>
<feature type="transmembrane region" description="Helical" evidence="2">
    <location>
        <begin position="60"/>
        <end position="83"/>
    </location>
</feature>
<dbReference type="InterPro" id="IPR011701">
    <property type="entry name" value="MFS"/>
</dbReference>
<feature type="transmembrane region" description="Helical" evidence="2">
    <location>
        <begin position="425"/>
        <end position="451"/>
    </location>
</feature>
<keyword evidence="2" id="KW-0472">Membrane</keyword>
<dbReference type="SUPFAM" id="SSF103473">
    <property type="entry name" value="MFS general substrate transporter"/>
    <property type="match status" value="1"/>
</dbReference>
<dbReference type="Pfam" id="PF07690">
    <property type="entry name" value="MFS_1"/>
    <property type="match status" value="1"/>
</dbReference>
<evidence type="ECO:0000313" key="3">
    <source>
        <dbReference type="EMBL" id="GIQ81119.1"/>
    </source>
</evidence>
<keyword evidence="2" id="KW-0812">Transmembrane</keyword>
<feature type="transmembrane region" description="Helical" evidence="2">
    <location>
        <begin position="340"/>
        <end position="363"/>
    </location>
</feature>
<feature type="transmembrane region" description="Helical" evidence="2">
    <location>
        <begin position="158"/>
        <end position="180"/>
    </location>
</feature>
<accession>A0A9K3GEM2</accession>
<dbReference type="GO" id="GO:0022857">
    <property type="term" value="F:transmembrane transporter activity"/>
    <property type="evidence" value="ECO:0007669"/>
    <property type="project" value="InterPro"/>
</dbReference>
<organism evidence="3 4">
    <name type="scientific">Kipferlia bialata</name>
    <dbReference type="NCBI Taxonomy" id="797122"/>
    <lineage>
        <taxon>Eukaryota</taxon>
        <taxon>Metamonada</taxon>
        <taxon>Carpediemonas-like organisms</taxon>
        <taxon>Kipferlia</taxon>
    </lineage>
</organism>
<reference evidence="3 4" key="1">
    <citation type="journal article" date="2018" name="PLoS ONE">
        <title>The draft genome of Kipferlia bialata reveals reductive genome evolution in fornicate parasites.</title>
        <authorList>
            <person name="Tanifuji G."/>
            <person name="Takabayashi S."/>
            <person name="Kume K."/>
            <person name="Takagi M."/>
            <person name="Nakayama T."/>
            <person name="Kamikawa R."/>
            <person name="Inagaki Y."/>
            <person name="Hashimoto T."/>
        </authorList>
    </citation>
    <scope>NUCLEOTIDE SEQUENCE [LARGE SCALE GENOMIC DNA]</scope>
    <source>
        <strain evidence="3">NY0173</strain>
    </source>
</reference>
<gene>
    <name evidence="3" type="ORF">KIPB_002028</name>
</gene>